<evidence type="ECO:0000313" key="3">
    <source>
        <dbReference type="Proteomes" id="UP000272942"/>
    </source>
</evidence>
<reference evidence="4" key="1">
    <citation type="submission" date="2016-06" db="UniProtKB">
        <authorList>
            <consortium name="WormBaseParasite"/>
        </authorList>
    </citation>
    <scope>IDENTIFICATION</scope>
</reference>
<accession>A0A183AK86</accession>
<reference evidence="2 3" key="2">
    <citation type="submission" date="2018-11" db="EMBL/GenBank/DDBJ databases">
        <authorList>
            <consortium name="Pathogen Informatics"/>
        </authorList>
    </citation>
    <scope>NUCLEOTIDE SEQUENCE [LARGE SCALE GENOMIC DNA]</scope>
    <source>
        <strain evidence="2 3">Egypt</strain>
    </source>
</reference>
<name>A0A183AK86_9TREM</name>
<dbReference type="EMBL" id="UZAN01044516">
    <property type="protein sequence ID" value="VDP80919.1"/>
    <property type="molecule type" value="Genomic_DNA"/>
</dbReference>
<sequence>MFGLVHAAHAACGERKNQRSITRECAHISGYGQCKHSGRNAIWFDEALKYGRSEPTDTFDNPVLSATLPAFRLASLSSTQSEILVDEKESESRPRSKTDPGSPTVPGVNSVPFLIDCLEVWELVS</sequence>
<evidence type="ECO:0000313" key="2">
    <source>
        <dbReference type="EMBL" id="VDP80919.1"/>
    </source>
</evidence>
<gene>
    <name evidence="2" type="ORF">ECPE_LOCUS7371</name>
</gene>
<dbReference type="Proteomes" id="UP000272942">
    <property type="component" value="Unassembled WGS sequence"/>
</dbReference>
<dbReference type="OrthoDB" id="26679at2759"/>
<evidence type="ECO:0000313" key="4">
    <source>
        <dbReference type="WBParaSite" id="ECPE_0000738701-mRNA-1"/>
    </source>
</evidence>
<feature type="compositionally biased region" description="Basic and acidic residues" evidence="1">
    <location>
        <begin position="85"/>
        <end position="98"/>
    </location>
</feature>
<evidence type="ECO:0000256" key="1">
    <source>
        <dbReference type="SAM" id="MobiDB-lite"/>
    </source>
</evidence>
<proteinExistence type="predicted"/>
<protein>
    <submittedName>
        <fullName evidence="2 4">Uncharacterized protein</fullName>
    </submittedName>
</protein>
<dbReference type="AlphaFoldDB" id="A0A183AK86"/>
<dbReference type="WBParaSite" id="ECPE_0000738701-mRNA-1">
    <property type="protein sequence ID" value="ECPE_0000738701-mRNA-1"/>
    <property type="gene ID" value="ECPE_0000738701"/>
</dbReference>
<keyword evidence="3" id="KW-1185">Reference proteome</keyword>
<feature type="region of interest" description="Disordered" evidence="1">
    <location>
        <begin position="82"/>
        <end position="109"/>
    </location>
</feature>
<organism evidence="4">
    <name type="scientific">Echinostoma caproni</name>
    <dbReference type="NCBI Taxonomy" id="27848"/>
    <lineage>
        <taxon>Eukaryota</taxon>
        <taxon>Metazoa</taxon>
        <taxon>Spiralia</taxon>
        <taxon>Lophotrochozoa</taxon>
        <taxon>Platyhelminthes</taxon>
        <taxon>Trematoda</taxon>
        <taxon>Digenea</taxon>
        <taxon>Plagiorchiida</taxon>
        <taxon>Echinostomata</taxon>
        <taxon>Echinostomatoidea</taxon>
        <taxon>Echinostomatidae</taxon>
        <taxon>Echinostoma</taxon>
    </lineage>
</organism>